<dbReference type="EMBL" id="QOQW01000002">
    <property type="protein sequence ID" value="RCK81408.1"/>
    <property type="molecule type" value="Genomic_DNA"/>
</dbReference>
<dbReference type="Proteomes" id="UP000252355">
    <property type="component" value="Unassembled WGS sequence"/>
</dbReference>
<evidence type="ECO:0000313" key="1">
    <source>
        <dbReference type="EMBL" id="RCK81408.1"/>
    </source>
</evidence>
<evidence type="ECO:0000313" key="2">
    <source>
        <dbReference type="Proteomes" id="UP000252355"/>
    </source>
</evidence>
<gene>
    <name evidence="1" type="ORF">OZSIB_2277</name>
</gene>
<protein>
    <submittedName>
        <fullName evidence="1">Uncharacterized protein</fullName>
    </submittedName>
</protein>
<dbReference type="AlphaFoldDB" id="A0A367ZTE5"/>
<name>A0A367ZTE5_9BACT</name>
<proteinExistence type="predicted"/>
<reference evidence="1 2" key="1">
    <citation type="submission" date="2018-05" db="EMBL/GenBank/DDBJ databases">
        <title>A metagenomic window into the 2 km-deep terrestrial subsurface aquifer revealed taxonomically and functionally diverse microbial community comprising novel uncultured bacterial lineages.</title>
        <authorList>
            <person name="Kadnikov V.V."/>
            <person name="Mardanov A.V."/>
            <person name="Beletsky A.V."/>
            <person name="Banks D."/>
            <person name="Pimenov N.V."/>
            <person name="Frank Y.A."/>
            <person name="Karnachuk O.V."/>
            <person name="Ravin N.V."/>
        </authorList>
    </citation>
    <scope>NUCLEOTIDE SEQUENCE [LARGE SCALE GENOMIC DNA]</scope>
    <source>
        <strain evidence="1">BY5</strain>
    </source>
</reference>
<sequence>MVRTFATVLLILASLAGFLFSYEFAYHKIARVLDRPADQPNAAWIARK</sequence>
<organism evidence="1 2">
    <name type="scientific">Candidatus Ozemobacter sibiricus</name>
    <dbReference type="NCBI Taxonomy" id="2268124"/>
    <lineage>
        <taxon>Bacteria</taxon>
        <taxon>Candidatus Ozemobacteria</taxon>
        <taxon>Candidatus Ozemobacterales</taxon>
        <taxon>Candidatus Ozemobacteraceae</taxon>
        <taxon>Candidatus Ozemobacter</taxon>
    </lineage>
</organism>
<accession>A0A367ZTE5</accession>
<comment type="caution">
    <text evidence="1">The sequence shown here is derived from an EMBL/GenBank/DDBJ whole genome shotgun (WGS) entry which is preliminary data.</text>
</comment>